<keyword evidence="8" id="KW-0862">Zinc</keyword>
<keyword evidence="6" id="KW-0863">Zinc-finger</keyword>
<dbReference type="Proteomes" id="UP000800036">
    <property type="component" value="Unassembled WGS sequence"/>
</dbReference>
<proteinExistence type="predicted"/>
<dbReference type="EC" id="2.3.2.31" evidence="2"/>
<evidence type="ECO:0000256" key="8">
    <source>
        <dbReference type="ARBA" id="ARBA00022833"/>
    </source>
</evidence>
<dbReference type="GO" id="GO:0016567">
    <property type="term" value="P:protein ubiquitination"/>
    <property type="evidence" value="ECO:0007669"/>
    <property type="project" value="InterPro"/>
</dbReference>
<dbReference type="PROSITE" id="PS51873">
    <property type="entry name" value="TRIAD"/>
    <property type="match status" value="1"/>
</dbReference>
<dbReference type="GO" id="GO:0061630">
    <property type="term" value="F:ubiquitin protein ligase activity"/>
    <property type="evidence" value="ECO:0007669"/>
    <property type="project" value="UniProtKB-EC"/>
</dbReference>
<keyword evidence="4" id="KW-0479">Metal-binding</keyword>
<evidence type="ECO:0000259" key="9">
    <source>
        <dbReference type="PROSITE" id="PS51873"/>
    </source>
</evidence>
<evidence type="ECO:0000256" key="6">
    <source>
        <dbReference type="ARBA" id="ARBA00022771"/>
    </source>
</evidence>
<dbReference type="InterPro" id="IPR044066">
    <property type="entry name" value="TRIAD_supradom"/>
</dbReference>
<name>A0A6A5UIZ4_9PLEO</name>
<dbReference type="Gene3D" id="1.20.120.1750">
    <property type="match status" value="1"/>
</dbReference>
<reference evidence="10" key="1">
    <citation type="journal article" date="2020" name="Stud. Mycol.">
        <title>101 Dothideomycetes genomes: a test case for predicting lifestyles and emergence of pathogens.</title>
        <authorList>
            <person name="Haridas S."/>
            <person name="Albert R."/>
            <person name="Binder M."/>
            <person name="Bloem J."/>
            <person name="Labutti K."/>
            <person name="Salamov A."/>
            <person name="Andreopoulos B."/>
            <person name="Baker S."/>
            <person name="Barry K."/>
            <person name="Bills G."/>
            <person name="Bluhm B."/>
            <person name="Cannon C."/>
            <person name="Castanera R."/>
            <person name="Culley D."/>
            <person name="Daum C."/>
            <person name="Ezra D."/>
            <person name="Gonzalez J."/>
            <person name="Henrissat B."/>
            <person name="Kuo A."/>
            <person name="Liang C."/>
            <person name="Lipzen A."/>
            <person name="Lutzoni F."/>
            <person name="Magnuson J."/>
            <person name="Mondo S."/>
            <person name="Nolan M."/>
            <person name="Ohm R."/>
            <person name="Pangilinan J."/>
            <person name="Park H.-J."/>
            <person name="Ramirez L."/>
            <person name="Alfaro M."/>
            <person name="Sun H."/>
            <person name="Tritt A."/>
            <person name="Yoshinaga Y."/>
            <person name="Zwiers L.-H."/>
            <person name="Turgeon B."/>
            <person name="Goodwin S."/>
            <person name="Spatafora J."/>
            <person name="Crous P."/>
            <person name="Grigoriev I."/>
        </authorList>
    </citation>
    <scope>NUCLEOTIDE SEQUENCE</scope>
    <source>
        <strain evidence="10">CBS 107.79</strain>
    </source>
</reference>
<keyword evidence="11" id="KW-1185">Reference proteome</keyword>
<evidence type="ECO:0000256" key="2">
    <source>
        <dbReference type="ARBA" id="ARBA00012251"/>
    </source>
</evidence>
<evidence type="ECO:0000256" key="5">
    <source>
        <dbReference type="ARBA" id="ARBA00022737"/>
    </source>
</evidence>
<feature type="domain" description="RING-type" evidence="9">
    <location>
        <begin position="1"/>
        <end position="221"/>
    </location>
</feature>
<organism evidence="10 11">
    <name type="scientific">Bimuria novae-zelandiae CBS 107.79</name>
    <dbReference type="NCBI Taxonomy" id="1447943"/>
    <lineage>
        <taxon>Eukaryota</taxon>
        <taxon>Fungi</taxon>
        <taxon>Dikarya</taxon>
        <taxon>Ascomycota</taxon>
        <taxon>Pezizomycotina</taxon>
        <taxon>Dothideomycetes</taxon>
        <taxon>Pleosporomycetidae</taxon>
        <taxon>Pleosporales</taxon>
        <taxon>Massarineae</taxon>
        <taxon>Didymosphaeriaceae</taxon>
        <taxon>Bimuria</taxon>
    </lineage>
</organism>
<dbReference type="EMBL" id="ML976776">
    <property type="protein sequence ID" value="KAF1964835.1"/>
    <property type="molecule type" value="Genomic_DNA"/>
</dbReference>
<dbReference type="GO" id="GO:0008270">
    <property type="term" value="F:zinc ion binding"/>
    <property type="evidence" value="ECO:0007669"/>
    <property type="project" value="UniProtKB-KW"/>
</dbReference>
<comment type="catalytic activity">
    <reaction evidence="1">
        <text>[E2 ubiquitin-conjugating enzyme]-S-ubiquitinyl-L-cysteine + [acceptor protein]-L-lysine = [E2 ubiquitin-conjugating enzyme]-L-cysteine + [acceptor protein]-N(6)-ubiquitinyl-L-lysine.</text>
        <dbReference type="EC" id="2.3.2.31"/>
    </reaction>
</comment>
<protein>
    <recommendedName>
        <fullName evidence="2">RBR-type E3 ubiquitin transferase</fullName>
        <ecNumber evidence="2">2.3.2.31</ecNumber>
    </recommendedName>
</protein>
<dbReference type="Pfam" id="PF01485">
    <property type="entry name" value="IBR"/>
    <property type="match status" value="1"/>
</dbReference>
<evidence type="ECO:0000313" key="11">
    <source>
        <dbReference type="Proteomes" id="UP000800036"/>
    </source>
</evidence>
<keyword evidence="5" id="KW-0677">Repeat</keyword>
<dbReference type="CDD" id="cd20336">
    <property type="entry name" value="Rcat_RBR"/>
    <property type="match status" value="1"/>
</dbReference>
<keyword evidence="3" id="KW-0808">Transferase</keyword>
<dbReference type="InterPro" id="IPR013083">
    <property type="entry name" value="Znf_RING/FYVE/PHD"/>
</dbReference>
<feature type="non-terminal residue" evidence="10">
    <location>
        <position position="1"/>
    </location>
</feature>
<dbReference type="AlphaFoldDB" id="A0A6A5UIZ4"/>
<evidence type="ECO:0000256" key="7">
    <source>
        <dbReference type="ARBA" id="ARBA00022786"/>
    </source>
</evidence>
<dbReference type="Gene3D" id="3.30.40.10">
    <property type="entry name" value="Zinc/RING finger domain, C3HC4 (zinc finger)"/>
    <property type="match status" value="1"/>
</dbReference>
<dbReference type="CDD" id="cd20335">
    <property type="entry name" value="BRcat_RBR"/>
    <property type="match status" value="1"/>
</dbReference>
<dbReference type="InterPro" id="IPR031127">
    <property type="entry name" value="E3_UB_ligase_RBR"/>
</dbReference>
<dbReference type="SMART" id="SM00647">
    <property type="entry name" value="IBR"/>
    <property type="match status" value="2"/>
</dbReference>
<dbReference type="PANTHER" id="PTHR11685">
    <property type="entry name" value="RBR FAMILY RING FINGER AND IBR DOMAIN-CONTAINING"/>
    <property type="match status" value="1"/>
</dbReference>
<keyword evidence="7" id="KW-0833">Ubl conjugation pathway</keyword>
<dbReference type="InterPro" id="IPR002867">
    <property type="entry name" value="IBR_dom"/>
</dbReference>
<dbReference type="Pfam" id="PF22191">
    <property type="entry name" value="IBR_1"/>
    <property type="match status" value="1"/>
</dbReference>
<sequence>DCAVCGDSSHISDLPSLSSCTHQPSTCAACFARWIESELYTKGWKSITCPDETCSVILAHHEVQQYATPVIFAQYDTFAMRDALGQVPNFRWCRNPVCTSGQEHDEVGYIFTCVACGHKTCTTHNVDWHEGETCDEYEYRTSGAKEREQKAQEEASIAAIYKLSKKCPGPDCAFNIQKNKGCDHMTCSRCRYEFCWECLADYNKVRRQGNTAHEEGCKYHSSRIV</sequence>
<dbReference type="OrthoDB" id="1431934at2759"/>
<gene>
    <name evidence="10" type="ORF">BU23DRAFT_491512</name>
</gene>
<accession>A0A6A5UIZ4</accession>
<evidence type="ECO:0000256" key="4">
    <source>
        <dbReference type="ARBA" id="ARBA00022723"/>
    </source>
</evidence>
<evidence type="ECO:0000313" key="10">
    <source>
        <dbReference type="EMBL" id="KAF1964835.1"/>
    </source>
</evidence>
<evidence type="ECO:0000256" key="1">
    <source>
        <dbReference type="ARBA" id="ARBA00001798"/>
    </source>
</evidence>
<dbReference type="SUPFAM" id="SSF57850">
    <property type="entry name" value="RING/U-box"/>
    <property type="match status" value="3"/>
</dbReference>
<evidence type="ECO:0000256" key="3">
    <source>
        <dbReference type="ARBA" id="ARBA00022679"/>
    </source>
</evidence>